<organism evidence="3 4">
    <name type="scientific">Anaerobacillus alkalidiazotrophicus</name>
    <dbReference type="NCBI Taxonomy" id="472963"/>
    <lineage>
        <taxon>Bacteria</taxon>
        <taxon>Bacillati</taxon>
        <taxon>Bacillota</taxon>
        <taxon>Bacilli</taxon>
        <taxon>Bacillales</taxon>
        <taxon>Bacillaceae</taxon>
        <taxon>Anaerobacillus</taxon>
    </lineage>
</organism>
<evidence type="ECO:0000256" key="2">
    <source>
        <dbReference type="SAM" id="Phobius"/>
    </source>
</evidence>
<keyword evidence="2" id="KW-0812">Transmembrane</keyword>
<comment type="caution">
    <text evidence="3">The sequence shown here is derived from an EMBL/GenBank/DDBJ whole genome shotgun (WGS) entry which is preliminary data.</text>
</comment>
<reference evidence="3 4" key="1">
    <citation type="submission" date="2016-10" db="EMBL/GenBank/DDBJ databases">
        <title>Draft genome sequences of four alkaliphilic bacteria belonging to the Anaerobacillus genus.</title>
        <authorList>
            <person name="Bassil N.M."/>
            <person name="Lloyd J.R."/>
        </authorList>
    </citation>
    <scope>NUCLEOTIDE SEQUENCE [LARGE SCALE GENOMIC DNA]</scope>
    <source>
        <strain evidence="3 4">DSM 22531</strain>
    </source>
</reference>
<proteinExistence type="predicted"/>
<feature type="region of interest" description="Disordered" evidence="1">
    <location>
        <begin position="31"/>
        <end position="51"/>
    </location>
</feature>
<accession>A0A1S2M4V9</accession>
<dbReference type="STRING" id="472963.BKP45_15390"/>
<evidence type="ECO:0000256" key="1">
    <source>
        <dbReference type="SAM" id="MobiDB-lite"/>
    </source>
</evidence>
<evidence type="ECO:0000313" key="3">
    <source>
        <dbReference type="EMBL" id="OIJ18907.1"/>
    </source>
</evidence>
<keyword evidence="4" id="KW-1185">Reference proteome</keyword>
<protein>
    <submittedName>
        <fullName evidence="3">Uncharacterized protein</fullName>
    </submittedName>
</protein>
<dbReference type="RefSeq" id="WP_071390579.1">
    <property type="nucleotide sequence ID" value="NZ_MLQS01000024.1"/>
</dbReference>
<dbReference type="EMBL" id="MLQS01000024">
    <property type="protein sequence ID" value="OIJ18907.1"/>
    <property type="molecule type" value="Genomic_DNA"/>
</dbReference>
<dbReference type="AlphaFoldDB" id="A0A1S2M4V9"/>
<evidence type="ECO:0000313" key="4">
    <source>
        <dbReference type="Proteomes" id="UP000180057"/>
    </source>
</evidence>
<gene>
    <name evidence="3" type="ORF">BKP45_15390</name>
</gene>
<dbReference type="Proteomes" id="UP000180057">
    <property type="component" value="Unassembled WGS sequence"/>
</dbReference>
<feature type="transmembrane region" description="Helical" evidence="2">
    <location>
        <begin position="6"/>
        <end position="23"/>
    </location>
</feature>
<name>A0A1S2M4V9_9BACI</name>
<sequence length="78" mass="8755">MDFGANFGNIILLLVLLIFMFSCGKMMKKSSGGCCGKGDHHKNENSSSDIPQLHAKLELMEKQNQQLERQIKELSSKK</sequence>
<keyword evidence="2" id="KW-1133">Transmembrane helix</keyword>
<keyword evidence="2" id="KW-0472">Membrane</keyword>